<proteinExistence type="predicted"/>
<dbReference type="InterPro" id="IPR013317">
    <property type="entry name" value="DnaA_dom"/>
</dbReference>
<sequence length="74" mass="8653">MWFAGDILAIADFSKRVKTEVPCKRYVHSMKYTDESITSVHDGKGDRFGKRYREMVILFLSDPQFVTRQNRAHA</sequence>
<dbReference type="EMBL" id="AY943952">
    <property type="protein sequence ID" value="AAX51339.1"/>
    <property type="molecule type" value="Genomic_DNA"/>
</dbReference>
<evidence type="ECO:0000259" key="1">
    <source>
        <dbReference type="Pfam" id="PF00308"/>
    </source>
</evidence>
<reference evidence="2" key="1">
    <citation type="journal article" date="2008" name="Appl. Environ. Microbiol.">
        <title>Characterization of replication and conjugation of Streptomyces circular plasmids pFP1 and pFP11 and their ability to propagate in linear mode with artificially attached telomeres.</title>
        <authorList>
            <person name="Zhang R."/>
            <person name="Zeng A."/>
            <person name="Fang P."/>
            <person name="Qin Z."/>
        </authorList>
    </citation>
    <scope>NUCLEOTIDE SEQUENCE</scope>
    <source>
        <strain evidence="2">F11</strain>
        <plasmid evidence="2">pFP11</plasmid>
    </source>
</reference>
<evidence type="ECO:0000313" key="2">
    <source>
        <dbReference type="EMBL" id="AAX51339.1"/>
    </source>
</evidence>
<keyword evidence="2" id="KW-0614">Plasmid</keyword>
<feature type="domain" description="Chromosomal replication initiator protein DnaA ATPAse" evidence="1">
    <location>
        <begin position="25"/>
        <end position="71"/>
    </location>
</feature>
<protein>
    <recommendedName>
        <fullName evidence="1">Chromosomal replication initiator protein DnaA ATPAse domain-containing protein</fullName>
    </recommendedName>
</protein>
<name>Q58IP4_9ACTN</name>
<dbReference type="Pfam" id="PF00308">
    <property type="entry name" value="Bac_DnaA"/>
    <property type="match status" value="1"/>
</dbReference>
<organism evidence="2">
    <name type="scientific">Streptomyces sp. F11</name>
    <dbReference type="NCBI Taxonomy" id="319318"/>
    <lineage>
        <taxon>Bacteria</taxon>
        <taxon>Bacillati</taxon>
        <taxon>Actinomycetota</taxon>
        <taxon>Actinomycetes</taxon>
        <taxon>Kitasatosporales</taxon>
        <taxon>Streptomycetaceae</taxon>
        <taxon>Streptomyces</taxon>
    </lineage>
</organism>
<dbReference type="RefSeq" id="WP_011265234.1">
    <property type="nucleotide sequence ID" value="NC_006911.1"/>
</dbReference>
<geneLocation type="plasmid" evidence="2">
    <name>pFP11</name>
</geneLocation>
<gene>
    <name evidence="2" type="ORF">pFP11.35c</name>
</gene>
<accession>Q58IP4</accession>
<dbReference type="AlphaFoldDB" id="Q58IP4"/>